<dbReference type="InterPro" id="IPR008928">
    <property type="entry name" value="6-hairpin_glycosidase_sf"/>
</dbReference>
<dbReference type="Pfam" id="PF12439">
    <property type="entry name" value="GDE_N"/>
    <property type="match status" value="1"/>
</dbReference>
<dbReference type="Pfam" id="PF06202">
    <property type="entry name" value="GDE_C"/>
    <property type="match status" value="1"/>
</dbReference>
<dbReference type="GO" id="GO:0004135">
    <property type="term" value="F:amylo-alpha-1,6-glucosidase activity"/>
    <property type="evidence" value="ECO:0007669"/>
    <property type="project" value="InterPro"/>
</dbReference>
<evidence type="ECO:0000313" key="4">
    <source>
        <dbReference type="Proteomes" id="UP001198200"/>
    </source>
</evidence>
<dbReference type="InterPro" id="IPR032790">
    <property type="entry name" value="GDE_C"/>
</dbReference>
<comment type="caution">
    <text evidence="3">The sequence shown here is derived from an EMBL/GenBank/DDBJ whole genome shotgun (WGS) entry which is preliminary data.</text>
</comment>
<name>A0AAE3E6Q1_9FIRM</name>
<feature type="domain" description="Glycogen debranching enzyme bacterial and archaeal type N-terminal" evidence="2">
    <location>
        <begin position="21"/>
        <end position="199"/>
    </location>
</feature>
<organism evidence="3 4">
    <name type="scientific">Anthropogastromicrobium aceti</name>
    <dbReference type="NCBI Taxonomy" id="2981768"/>
    <lineage>
        <taxon>Bacteria</taxon>
        <taxon>Bacillati</taxon>
        <taxon>Bacillota</taxon>
        <taxon>Clostridia</taxon>
        <taxon>Lachnospirales</taxon>
        <taxon>Lachnospiraceae</taxon>
        <taxon>Anthropogastromicrobium</taxon>
    </lineage>
</organism>
<evidence type="ECO:0000259" key="1">
    <source>
        <dbReference type="Pfam" id="PF06202"/>
    </source>
</evidence>
<dbReference type="RefSeq" id="WP_066563588.1">
    <property type="nucleotide sequence ID" value="NZ_JAJEQN010000059.1"/>
</dbReference>
<protein>
    <submittedName>
        <fullName evidence="3">Amylo-alpha-1,6-glucosidase</fullName>
    </submittedName>
</protein>
<reference evidence="3 4" key="1">
    <citation type="submission" date="2021-10" db="EMBL/GenBank/DDBJ databases">
        <title>Anaerobic single-cell dispensing facilitates the cultivation of human gut bacteria.</title>
        <authorList>
            <person name="Afrizal A."/>
        </authorList>
    </citation>
    <scope>NUCLEOTIDE SEQUENCE [LARGE SCALE GENOMIC DNA]</scope>
    <source>
        <strain evidence="3 4">CLA-AA-H224</strain>
    </source>
</reference>
<gene>
    <name evidence="3" type="ORF">LKD48_15260</name>
</gene>
<dbReference type="EMBL" id="JAJEQN010000059">
    <property type="protein sequence ID" value="MCC2222959.1"/>
    <property type="molecule type" value="Genomic_DNA"/>
</dbReference>
<dbReference type="SUPFAM" id="SSF48208">
    <property type="entry name" value="Six-hairpin glycosidases"/>
    <property type="match status" value="1"/>
</dbReference>
<dbReference type="PANTHER" id="PTHR10569">
    <property type="entry name" value="GLYCOGEN DEBRANCHING ENZYME"/>
    <property type="match status" value="1"/>
</dbReference>
<dbReference type="GO" id="GO:0005980">
    <property type="term" value="P:glycogen catabolic process"/>
    <property type="evidence" value="ECO:0007669"/>
    <property type="project" value="InterPro"/>
</dbReference>
<dbReference type="PANTHER" id="PTHR10569:SF2">
    <property type="entry name" value="GLYCOGEN DEBRANCHING ENZYME"/>
    <property type="match status" value="1"/>
</dbReference>
<dbReference type="Gene3D" id="1.50.10.10">
    <property type="match status" value="1"/>
</dbReference>
<dbReference type="Proteomes" id="UP001198200">
    <property type="component" value="Unassembled WGS sequence"/>
</dbReference>
<accession>A0AAE3E6Q1</accession>
<dbReference type="GO" id="GO:0004134">
    <property type="term" value="F:4-alpha-glucanotransferase activity"/>
    <property type="evidence" value="ECO:0007669"/>
    <property type="project" value="InterPro"/>
</dbReference>
<sequence>MDFYLGRSDWKTLQRGEEHSFLLVNGLGGYCSQTVIGSNARHDHNLLTAALVAPTKRFAMVRRIEEILHVGSNAYRLDSQAYVTSSDDAAGFRFLDSFFYDGLPSWEYMAEGVRVTKRLTLVYGTNSLAIQYQLYADEGVDAWIEVIPVYGFHSKNDRPLTYETISCRKKADRLFMSTKEASLYLDTDGDIESMEEEQVQWYRFDQDGPDGRDGWGGGRKIHKIKSAHTTEEDIDKRVLNGSVMLNLIYGMDENWMNIQREREEKTQNDLSAVFSHLWNQEHERQKAVMEQSGRVSETARQLAVSAQAHLTRRDSTDGMSIMAGFPFFGDWGRDTMIAFYGCTLAIGQMEAAKSILQTFMRYCRRGIMPNLFPEGKDEVMYNTVDASLLFINALWEYLQHVTEKECDPSFEAEAIKTAESIISWYKKGTDYNIHMEEDGLLAAGNGLWQLTWMDVRFGDILPTPRHGKPVEINAYWYNAVCIVRELLKKQGEEEKAARLDVLSEKIKKSFLKKFTKPDGTLYDVLPENGEPDDASKQVRCNEIFALTMPFTMIEAKQAKAILAQVRRELYTPVGLRSLSLYDPQFHPHYGGTQFERDMAYHQGTVWAYPLGAYYRACIRFSDEPKQTAKEVLHQLDQLNAALAEGCLGQIAEIYDGECPAESRGCFAQAWSVAELLRAYEDAETAVVFGRNI</sequence>
<dbReference type="InterPro" id="IPR024742">
    <property type="entry name" value="Glycogen_debranch_N"/>
</dbReference>
<feature type="domain" description="Glycogen debranching enzyme C-terminal" evidence="1">
    <location>
        <begin position="305"/>
        <end position="677"/>
    </location>
</feature>
<evidence type="ECO:0000313" key="3">
    <source>
        <dbReference type="EMBL" id="MCC2222959.1"/>
    </source>
</evidence>
<dbReference type="AlphaFoldDB" id="A0AAE3E6Q1"/>
<evidence type="ECO:0000259" key="2">
    <source>
        <dbReference type="Pfam" id="PF12439"/>
    </source>
</evidence>
<dbReference type="InterPro" id="IPR010401">
    <property type="entry name" value="AGL/Gdb1"/>
</dbReference>
<dbReference type="InterPro" id="IPR012341">
    <property type="entry name" value="6hp_glycosidase-like_sf"/>
</dbReference>
<keyword evidence="4" id="KW-1185">Reference proteome</keyword>
<proteinExistence type="predicted"/>